<dbReference type="AlphaFoldDB" id="A0AAD3Y1V0"/>
<dbReference type="Proteomes" id="UP001279734">
    <property type="component" value="Unassembled WGS sequence"/>
</dbReference>
<protein>
    <submittedName>
        <fullName evidence="1">Uncharacterized protein</fullName>
    </submittedName>
</protein>
<proteinExistence type="predicted"/>
<name>A0AAD3Y1V0_NEPGR</name>
<keyword evidence="2" id="KW-1185">Reference proteome</keyword>
<accession>A0AAD3Y1V0</accession>
<organism evidence="1 2">
    <name type="scientific">Nepenthes gracilis</name>
    <name type="common">Slender pitcher plant</name>
    <dbReference type="NCBI Taxonomy" id="150966"/>
    <lineage>
        <taxon>Eukaryota</taxon>
        <taxon>Viridiplantae</taxon>
        <taxon>Streptophyta</taxon>
        <taxon>Embryophyta</taxon>
        <taxon>Tracheophyta</taxon>
        <taxon>Spermatophyta</taxon>
        <taxon>Magnoliopsida</taxon>
        <taxon>eudicotyledons</taxon>
        <taxon>Gunneridae</taxon>
        <taxon>Pentapetalae</taxon>
        <taxon>Caryophyllales</taxon>
        <taxon>Nepenthaceae</taxon>
        <taxon>Nepenthes</taxon>
    </lineage>
</organism>
<sequence length="75" mass="8090">MLPSWYQRTHLHPLKVSYDSGEVEAHSTSAISGSGGSGGGYKDYIKLAQRSDAKGESCAQFNFQINNLAKQAADL</sequence>
<evidence type="ECO:0000313" key="1">
    <source>
        <dbReference type="EMBL" id="GMH26307.1"/>
    </source>
</evidence>
<reference evidence="1" key="1">
    <citation type="submission" date="2023-05" db="EMBL/GenBank/DDBJ databases">
        <title>Nepenthes gracilis genome sequencing.</title>
        <authorList>
            <person name="Fukushima K."/>
        </authorList>
    </citation>
    <scope>NUCLEOTIDE SEQUENCE</scope>
    <source>
        <strain evidence="1">SING2019-196</strain>
    </source>
</reference>
<dbReference type="EMBL" id="BSYO01000031">
    <property type="protein sequence ID" value="GMH26307.1"/>
    <property type="molecule type" value="Genomic_DNA"/>
</dbReference>
<gene>
    <name evidence="1" type="ORF">Nepgr_028150</name>
</gene>
<evidence type="ECO:0000313" key="2">
    <source>
        <dbReference type="Proteomes" id="UP001279734"/>
    </source>
</evidence>
<comment type="caution">
    <text evidence="1">The sequence shown here is derived from an EMBL/GenBank/DDBJ whole genome shotgun (WGS) entry which is preliminary data.</text>
</comment>